<evidence type="ECO:0000313" key="3">
    <source>
        <dbReference type="EMBL" id="KOO47250.1"/>
    </source>
</evidence>
<dbReference type="RefSeq" id="WP_053419056.1">
    <property type="nucleotide sequence ID" value="NZ_LILB01000009.1"/>
</dbReference>
<dbReference type="OrthoDB" id="1701949at2"/>
<proteinExistence type="predicted"/>
<feature type="chain" id="PRO_5038727665" description="DUF1541 domain-containing protein" evidence="1">
    <location>
        <begin position="21"/>
        <end position="183"/>
    </location>
</feature>
<reference evidence="4" key="1">
    <citation type="submission" date="2015-08" db="EMBL/GenBank/DDBJ databases">
        <title>Fjat-10028 dsm 16317.</title>
        <authorList>
            <person name="Liu B."/>
            <person name="Wang J."/>
            <person name="Zhu Y."/>
            <person name="Liu G."/>
            <person name="Chen Q."/>
            <person name="Chen Z."/>
            <person name="Lan J."/>
            <person name="Che J."/>
            <person name="Ge C."/>
            <person name="Shi H."/>
            <person name="Pan Z."/>
            <person name="Liu X."/>
        </authorList>
    </citation>
    <scope>NUCLEOTIDE SEQUENCE [LARGE SCALE GENOMIC DNA]</scope>
    <source>
        <strain evidence="4">DSM 16317</strain>
    </source>
</reference>
<dbReference type="Proteomes" id="UP000036867">
    <property type="component" value="Unassembled WGS sequence"/>
</dbReference>
<keyword evidence="4" id="KW-1185">Reference proteome</keyword>
<name>A0A0M0L841_9BACL</name>
<feature type="domain" description="DUF1541" evidence="2">
    <location>
        <begin position="126"/>
        <end position="177"/>
    </location>
</feature>
<feature type="signal peptide" evidence="1">
    <location>
        <begin position="1"/>
        <end position="20"/>
    </location>
</feature>
<dbReference type="STRING" id="263475.AMD00_21525"/>
<evidence type="ECO:0000256" key="1">
    <source>
        <dbReference type="SAM" id="SignalP"/>
    </source>
</evidence>
<organism evidence="3 4">
    <name type="scientific">Viridibacillus arvi</name>
    <dbReference type="NCBI Taxonomy" id="263475"/>
    <lineage>
        <taxon>Bacteria</taxon>
        <taxon>Bacillati</taxon>
        <taxon>Bacillota</taxon>
        <taxon>Bacilli</taxon>
        <taxon>Bacillales</taxon>
        <taxon>Caryophanaceae</taxon>
        <taxon>Viridibacillus</taxon>
    </lineage>
</organism>
<evidence type="ECO:0000259" key="2">
    <source>
        <dbReference type="Pfam" id="PF07563"/>
    </source>
</evidence>
<accession>A0A0M0L841</accession>
<dbReference type="InterPro" id="IPR011438">
    <property type="entry name" value="DUF1541"/>
</dbReference>
<keyword evidence="1" id="KW-0732">Signal</keyword>
<dbReference type="EMBL" id="LILB01000009">
    <property type="protein sequence ID" value="KOO47250.1"/>
    <property type="molecule type" value="Genomic_DNA"/>
</dbReference>
<dbReference type="Gene3D" id="2.30.30.1210">
    <property type="entry name" value="Domain of unknown function DUF1541"/>
    <property type="match status" value="1"/>
</dbReference>
<dbReference type="PROSITE" id="PS51257">
    <property type="entry name" value="PROKAR_LIPOPROTEIN"/>
    <property type="match status" value="1"/>
</dbReference>
<dbReference type="GeneID" id="301138683"/>
<evidence type="ECO:0000313" key="4">
    <source>
        <dbReference type="Proteomes" id="UP000036867"/>
    </source>
</evidence>
<sequence length="183" mass="19970">MNSKKILIGILLLVFALTLAACTGNNEKTDTKVNDKEMNMDHSVSAEIPADLKEEENPKYKVGSKVIIETSHKDGMKGAEAIIVGAFDTNAYAISYTPTNGEGKVENHKWLIQQEIVDAGDKLLKPGTEVKIMASHMEGMYGAAAKIDSAEPTTVYMVNYKPTTGGKAVENHKWLTENEIKAK</sequence>
<comment type="caution">
    <text evidence="3">The sequence shown here is derived from an EMBL/GenBank/DDBJ whole genome shotgun (WGS) entry which is preliminary data.</text>
</comment>
<gene>
    <name evidence="3" type="ORF">AMD00_21525</name>
</gene>
<feature type="domain" description="DUF1541" evidence="2">
    <location>
        <begin position="62"/>
        <end position="113"/>
    </location>
</feature>
<dbReference type="Pfam" id="PF07563">
    <property type="entry name" value="DUF1541"/>
    <property type="match status" value="2"/>
</dbReference>
<protein>
    <recommendedName>
        <fullName evidence="2">DUF1541 domain-containing protein</fullName>
    </recommendedName>
</protein>
<dbReference type="AlphaFoldDB" id="A0A0M0L841"/>